<feature type="compositionally biased region" description="Basic and acidic residues" evidence="1">
    <location>
        <begin position="215"/>
        <end position="225"/>
    </location>
</feature>
<proteinExistence type="predicted"/>
<sequence>MSGRPSKSAPHPKRAGDVFARTHLQGTDEPSAKKTRFDYRNPSTLAPDAPEEDEILELDEIGKGAQQTKRNAVNLDGYDSDSDNDNFNARAEARSKAQSGQTKSQDENDMFADSDEGAGEDGDGEQDSTNKKKRAVRFLDVEQIEGQVADSKAGGHVSADFNVESKRNVLDSDSESSESGGDEERDRTEDDPDARELGAGAKRKHAPKLDAFNMRAEDEQGKFDESGNFVRKAVDPDSIHDSWLEGVSKKDIKRAREAQRQRDEERRKRDVANDAILTSELLADLINRLQKGEAVLEALQRLAKAKQRPKNKRQKNRRQNSNTMEIDSSGAPDDTTETRRRETVEAITAAADLLLTRGQTDIYDAEREVLVRQYKRETGDDWIDKPTIVGDDPSTRQWEYRWADARDGGERHGPYDAQTMTAWADAGYFGEGVEFRSVGGDEWTRTADFL</sequence>
<evidence type="ECO:0000313" key="3">
    <source>
        <dbReference type="EMBL" id="KAF2404294.1"/>
    </source>
</evidence>
<dbReference type="PANTHER" id="PTHR13138:SF3">
    <property type="entry name" value="CD2 ANTIGEN CYTOPLASMIC TAIL-BINDING PROTEIN 2"/>
    <property type="match status" value="1"/>
</dbReference>
<feature type="compositionally biased region" description="Basic residues" evidence="1">
    <location>
        <begin position="303"/>
        <end position="318"/>
    </location>
</feature>
<name>A0A6G1I7Y7_9PEZI</name>
<feature type="compositionally biased region" description="Basic and acidic residues" evidence="1">
    <location>
        <begin position="30"/>
        <end position="39"/>
    </location>
</feature>
<gene>
    <name evidence="3" type="ORF">EJ06DRAFT_195378</name>
</gene>
<evidence type="ECO:0000259" key="2">
    <source>
        <dbReference type="PROSITE" id="PS50829"/>
    </source>
</evidence>
<dbReference type="Gene3D" id="3.30.1490.40">
    <property type="match status" value="1"/>
</dbReference>
<keyword evidence="4" id="KW-1185">Reference proteome</keyword>
<dbReference type="SUPFAM" id="SSF55277">
    <property type="entry name" value="GYF domain"/>
    <property type="match status" value="1"/>
</dbReference>
<feature type="region of interest" description="Disordered" evidence="1">
    <location>
        <begin position="303"/>
        <end position="341"/>
    </location>
</feature>
<feature type="compositionally biased region" description="Basic and acidic residues" evidence="1">
    <location>
        <begin position="232"/>
        <end position="269"/>
    </location>
</feature>
<reference evidence="3" key="1">
    <citation type="journal article" date="2020" name="Stud. Mycol.">
        <title>101 Dothideomycetes genomes: a test case for predicting lifestyles and emergence of pathogens.</title>
        <authorList>
            <person name="Haridas S."/>
            <person name="Albert R."/>
            <person name="Binder M."/>
            <person name="Bloem J."/>
            <person name="Labutti K."/>
            <person name="Salamov A."/>
            <person name="Andreopoulos B."/>
            <person name="Baker S."/>
            <person name="Barry K."/>
            <person name="Bills G."/>
            <person name="Bluhm B."/>
            <person name="Cannon C."/>
            <person name="Castanera R."/>
            <person name="Culley D."/>
            <person name="Daum C."/>
            <person name="Ezra D."/>
            <person name="Gonzalez J."/>
            <person name="Henrissat B."/>
            <person name="Kuo A."/>
            <person name="Liang C."/>
            <person name="Lipzen A."/>
            <person name="Lutzoni F."/>
            <person name="Magnuson J."/>
            <person name="Mondo S."/>
            <person name="Nolan M."/>
            <person name="Ohm R."/>
            <person name="Pangilinan J."/>
            <person name="Park H.-J."/>
            <person name="Ramirez L."/>
            <person name="Alfaro M."/>
            <person name="Sun H."/>
            <person name="Tritt A."/>
            <person name="Yoshinaga Y."/>
            <person name="Zwiers L.-H."/>
            <person name="Turgeon B."/>
            <person name="Goodwin S."/>
            <person name="Spatafora J."/>
            <person name="Crous P."/>
            <person name="Grigoriev I."/>
        </authorList>
    </citation>
    <scope>NUCLEOTIDE SEQUENCE</scope>
    <source>
        <strain evidence="3">CBS 262.69</strain>
    </source>
</reference>
<feature type="region of interest" description="Disordered" evidence="1">
    <location>
        <begin position="1"/>
        <end position="269"/>
    </location>
</feature>
<organism evidence="3 4">
    <name type="scientific">Trichodelitschia bisporula</name>
    <dbReference type="NCBI Taxonomy" id="703511"/>
    <lineage>
        <taxon>Eukaryota</taxon>
        <taxon>Fungi</taxon>
        <taxon>Dikarya</taxon>
        <taxon>Ascomycota</taxon>
        <taxon>Pezizomycotina</taxon>
        <taxon>Dothideomycetes</taxon>
        <taxon>Dothideomycetes incertae sedis</taxon>
        <taxon>Phaeotrichales</taxon>
        <taxon>Phaeotrichaceae</taxon>
        <taxon>Trichodelitschia</taxon>
    </lineage>
</organism>
<evidence type="ECO:0000313" key="4">
    <source>
        <dbReference type="Proteomes" id="UP000799640"/>
    </source>
</evidence>
<dbReference type="InterPro" id="IPR003169">
    <property type="entry name" value="GYF"/>
</dbReference>
<dbReference type="InterPro" id="IPR035445">
    <property type="entry name" value="GYF-like_dom_sf"/>
</dbReference>
<feature type="domain" description="GYF" evidence="2">
    <location>
        <begin position="395"/>
        <end position="450"/>
    </location>
</feature>
<dbReference type="PANTHER" id="PTHR13138">
    <property type="entry name" value="PROTEIN LIN1"/>
    <property type="match status" value="1"/>
</dbReference>
<dbReference type="GO" id="GO:0005682">
    <property type="term" value="C:U5 snRNP"/>
    <property type="evidence" value="ECO:0007669"/>
    <property type="project" value="InterPro"/>
</dbReference>
<dbReference type="EMBL" id="ML996688">
    <property type="protein sequence ID" value="KAF2404294.1"/>
    <property type="molecule type" value="Genomic_DNA"/>
</dbReference>
<feature type="compositionally biased region" description="Acidic residues" evidence="1">
    <location>
        <begin position="172"/>
        <end position="181"/>
    </location>
</feature>
<dbReference type="OrthoDB" id="331341at2759"/>
<dbReference type="PROSITE" id="PS50829">
    <property type="entry name" value="GYF"/>
    <property type="match status" value="1"/>
</dbReference>
<protein>
    <recommendedName>
        <fullName evidence="2">GYF domain-containing protein</fullName>
    </recommendedName>
</protein>
<accession>A0A6G1I7Y7</accession>
<feature type="compositionally biased region" description="Acidic residues" evidence="1">
    <location>
        <begin position="107"/>
        <end position="126"/>
    </location>
</feature>
<feature type="compositionally biased region" description="Acidic residues" evidence="1">
    <location>
        <begin position="49"/>
        <end position="59"/>
    </location>
</feature>
<dbReference type="AlphaFoldDB" id="A0A6G1I7Y7"/>
<dbReference type="Pfam" id="PF02213">
    <property type="entry name" value="GYF"/>
    <property type="match status" value="1"/>
</dbReference>
<evidence type="ECO:0000256" key="1">
    <source>
        <dbReference type="SAM" id="MobiDB-lite"/>
    </source>
</evidence>
<dbReference type="InterPro" id="IPR039905">
    <property type="entry name" value="CD2BP2/Lin1"/>
</dbReference>
<dbReference type="Proteomes" id="UP000799640">
    <property type="component" value="Unassembled WGS sequence"/>
</dbReference>